<evidence type="ECO:0000256" key="2">
    <source>
        <dbReference type="SAM" id="Phobius"/>
    </source>
</evidence>
<feature type="compositionally biased region" description="Basic residues" evidence="1">
    <location>
        <begin position="394"/>
        <end position="412"/>
    </location>
</feature>
<feature type="compositionally biased region" description="Polar residues" evidence="1">
    <location>
        <begin position="368"/>
        <end position="379"/>
    </location>
</feature>
<feature type="compositionally biased region" description="Low complexity" evidence="1">
    <location>
        <begin position="1"/>
        <end position="10"/>
    </location>
</feature>
<feature type="region of interest" description="Disordered" evidence="1">
    <location>
        <begin position="394"/>
        <end position="414"/>
    </location>
</feature>
<keyword evidence="2" id="KW-0812">Transmembrane</keyword>
<feature type="compositionally biased region" description="Acidic residues" evidence="1">
    <location>
        <begin position="86"/>
        <end position="107"/>
    </location>
</feature>
<evidence type="ECO:0000313" key="3">
    <source>
        <dbReference type="EMBL" id="KAH7115294.1"/>
    </source>
</evidence>
<dbReference type="Proteomes" id="UP000700596">
    <property type="component" value="Unassembled WGS sequence"/>
</dbReference>
<feature type="region of interest" description="Disordered" evidence="1">
    <location>
        <begin position="245"/>
        <end position="284"/>
    </location>
</feature>
<keyword evidence="2" id="KW-1133">Transmembrane helix</keyword>
<dbReference type="AlphaFoldDB" id="A0A9P9ID20"/>
<feature type="region of interest" description="Disordered" evidence="1">
    <location>
        <begin position="1"/>
        <end position="227"/>
    </location>
</feature>
<keyword evidence="4" id="KW-1185">Reference proteome</keyword>
<organism evidence="3 4">
    <name type="scientific">Dendryphion nanum</name>
    <dbReference type="NCBI Taxonomy" id="256645"/>
    <lineage>
        <taxon>Eukaryota</taxon>
        <taxon>Fungi</taxon>
        <taxon>Dikarya</taxon>
        <taxon>Ascomycota</taxon>
        <taxon>Pezizomycotina</taxon>
        <taxon>Dothideomycetes</taxon>
        <taxon>Pleosporomycetidae</taxon>
        <taxon>Pleosporales</taxon>
        <taxon>Torulaceae</taxon>
        <taxon>Dendryphion</taxon>
    </lineage>
</organism>
<reference evidence="3" key="1">
    <citation type="journal article" date="2021" name="Nat. Commun.">
        <title>Genetic determinants of endophytism in the Arabidopsis root mycobiome.</title>
        <authorList>
            <person name="Mesny F."/>
            <person name="Miyauchi S."/>
            <person name="Thiergart T."/>
            <person name="Pickel B."/>
            <person name="Atanasova L."/>
            <person name="Karlsson M."/>
            <person name="Huettel B."/>
            <person name="Barry K.W."/>
            <person name="Haridas S."/>
            <person name="Chen C."/>
            <person name="Bauer D."/>
            <person name="Andreopoulos W."/>
            <person name="Pangilinan J."/>
            <person name="LaButti K."/>
            <person name="Riley R."/>
            <person name="Lipzen A."/>
            <person name="Clum A."/>
            <person name="Drula E."/>
            <person name="Henrissat B."/>
            <person name="Kohler A."/>
            <person name="Grigoriev I.V."/>
            <person name="Martin F.M."/>
            <person name="Hacquard S."/>
        </authorList>
    </citation>
    <scope>NUCLEOTIDE SEQUENCE</scope>
    <source>
        <strain evidence="3">MPI-CAGE-CH-0243</strain>
    </source>
</reference>
<evidence type="ECO:0000256" key="1">
    <source>
        <dbReference type="SAM" id="MobiDB-lite"/>
    </source>
</evidence>
<feature type="compositionally biased region" description="Basic and acidic residues" evidence="1">
    <location>
        <begin position="613"/>
        <end position="628"/>
    </location>
</feature>
<protein>
    <submittedName>
        <fullName evidence="3">Uncharacterized protein</fullName>
    </submittedName>
</protein>
<feature type="compositionally biased region" description="Basic and acidic residues" evidence="1">
    <location>
        <begin position="310"/>
        <end position="319"/>
    </location>
</feature>
<comment type="caution">
    <text evidence="3">The sequence shown here is derived from an EMBL/GenBank/DDBJ whole genome shotgun (WGS) entry which is preliminary data.</text>
</comment>
<feature type="region of interest" description="Disordered" evidence="1">
    <location>
        <begin position="433"/>
        <end position="481"/>
    </location>
</feature>
<sequence length="723" mass="79260">MSASHPGLSSSPPPLTPAQPNAAFLNYPPAAPRISSSPASSPRVVDSNPVRMRSVRPELRVSSRSDHINFMDRGVSPGVDFFYDSSDGEEGDSVGDEEDWVDEEDNGKEDVTRDFSEVERQSRPRRQEQSERLNVLQPFNQIPAHDSGTWLEDPSDDEARRHGSEQARQISVKRLGQVRIVHNKGSSSVGSGTPRDSLLSQSNSEAPMGPLLSPTGNSLGSRPRRNTSDSLQAVLQTHAITMKTLGLYSPNPGSDPPARHTRERSLSQPVFGASRPLHPGATLGAGTFFKSSSLSSNRRIQLSPLASPNRSEDTYDPDRPSNLPAYFIKTPYPFTSRKEFPKPRTRPRRGHTQNTPRAYLHAQDGSERQSSTATNTNIDSKGRQVLGLEAIPHYSHHNDRHGRPHKSFRRTLNHPETETESILWLSLIRHKPFQPHHHSHSSPPITHITIPTTLETPSPARAQDSRTKDPSSKTAAHATNPPIKDFDDAFLALALRKAHKELAGPWIRRVFSARSLRGIGLGEVSVWSGASVSPPPSSSCSSPLSFSRTHAKGLLAARAGLSTSTENASPFTERQLWDLYRDPSRGKARYTWVHWGKRVACASALSSLGSTGKGEERVRRTGEKHDSRTPQTLRPFHPRRTVPETIITLQFIHTLSATRICLALAIILLTSIAAALLWIFLGKSGWVGLSGEGRGERVGSGMLVALVGLVVQGAGVGVWVWMS</sequence>
<gene>
    <name evidence="3" type="ORF">B0J11DRAFT_496365</name>
</gene>
<feature type="transmembrane region" description="Helical" evidence="2">
    <location>
        <begin position="702"/>
        <end position="722"/>
    </location>
</feature>
<feature type="compositionally biased region" description="Low complexity" evidence="1">
    <location>
        <begin position="441"/>
        <end position="453"/>
    </location>
</feature>
<evidence type="ECO:0000313" key="4">
    <source>
        <dbReference type="Proteomes" id="UP000700596"/>
    </source>
</evidence>
<feature type="region of interest" description="Disordered" evidence="1">
    <location>
        <begin position="608"/>
        <end position="635"/>
    </location>
</feature>
<dbReference type="EMBL" id="JAGMWT010000016">
    <property type="protein sequence ID" value="KAH7115294.1"/>
    <property type="molecule type" value="Genomic_DNA"/>
</dbReference>
<name>A0A9P9ID20_9PLEO</name>
<accession>A0A9P9ID20</accession>
<feature type="transmembrane region" description="Helical" evidence="2">
    <location>
        <begin position="662"/>
        <end position="681"/>
    </location>
</feature>
<keyword evidence="2" id="KW-0472">Membrane</keyword>
<feature type="compositionally biased region" description="Basic and acidic residues" evidence="1">
    <location>
        <begin position="108"/>
        <end position="131"/>
    </location>
</feature>
<dbReference type="OrthoDB" id="3691966at2759"/>
<feature type="compositionally biased region" description="Basic and acidic residues" evidence="1">
    <location>
        <begin position="55"/>
        <end position="70"/>
    </location>
</feature>
<feature type="region of interest" description="Disordered" evidence="1">
    <location>
        <begin position="303"/>
        <end position="381"/>
    </location>
</feature>
<proteinExistence type="predicted"/>
<feature type="compositionally biased region" description="Low complexity" evidence="1">
    <location>
        <begin position="32"/>
        <end position="43"/>
    </location>
</feature>